<feature type="compositionally biased region" description="Low complexity" evidence="1">
    <location>
        <begin position="288"/>
        <end position="307"/>
    </location>
</feature>
<name>A0A835XJF7_9CHLO</name>
<sequence>MTTSLPPAPPSAAPFPGGADGATRLAVAALQTGRRLLPPAGGVAAAGPWPAAASAQWAEQRADWWRLAVWTLVYGRGLLVDVEGGLLRQLYDMMVEALAGVWPERQLDLDALTAEAPPEVAAALEGGLLSGLTILGVLVTNSERPFLGPAFTELLAACAEAGPGPDPDPRPSSGPGSSAGSAPGPAGGGLALVLVPLLAYGKPEAAEAVLEGLGLNGGFILLRHVLEESSRRRYGAFLTVAGPTFTAAVRQAATGFLHATHGALRRCRRLAAAASATQATGALGGGPAAANPQTASSAAPAASAASGAPPPGPLQRLSDCVAFASELWGLPLPQGPTAGEPAALAPAP</sequence>
<feature type="compositionally biased region" description="Low complexity" evidence="1">
    <location>
        <begin position="173"/>
        <end position="183"/>
    </location>
</feature>
<dbReference type="EMBL" id="JAEHOE010000178">
    <property type="protein sequence ID" value="KAG2483381.1"/>
    <property type="molecule type" value="Genomic_DNA"/>
</dbReference>
<accession>A0A835XJF7</accession>
<proteinExistence type="predicted"/>
<comment type="caution">
    <text evidence="2">The sequence shown here is derived from an EMBL/GenBank/DDBJ whole genome shotgun (WGS) entry which is preliminary data.</text>
</comment>
<keyword evidence="3" id="KW-1185">Reference proteome</keyword>
<dbReference type="Proteomes" id="UP000612055">
    <property type="component" value="Unassembled WGS sequence"/>
</dbReference>
<reference evidence="2" key="1">
    <citation type="journal article" date="2020" name="bioRxiv">
        <title>Comparative genomics of Chlamydomonas.</title>
        <authorList>
            <person name="Craig R.J."/>
            <person name="Hasan A.R."/>
            <person name="Ness R.W."/>
            <person name="Keightley P.D."/>
        </authorList>
    </citation>
    <scope>NUCLEOTIDE SEQUENCE</scope>
    <source>
        <strain evidence="2">CCAP 11/70</strain>
    </source>
</reference>
<organism evidence="2 3">
    <name type="scientific">Edaphochlamys debaryana</name>
    <dbReference type="NCBI Taxonomy" id="47281"/>
    <lineage>
        <taxon>Eukaryota</taxon>
        <taxon>Viridiplantae</taxon>
        <taxon>Chlorophyta</taxon>
        <taxon>core chlorophytes</taxon>
        <taxon>Chlorophyceae</taxon>
        <taxon>CS clade</taxon>
        <taxon>Chlamydomonadales</taxon>
        <taxon>Chlamydomonadales incertae sedis</taxon>
        <taxon>Edaphochlamys</taxon>
    </lineage>
</organism>
<protein>
    <submittedName>
        <fullName evidence="2">Uncharacterized protein</fullName>
    </submittedName>
</protein>
<feature type="region of interest" description="Disordered" evidence="1">
    <location>
        <begin position="159"/>
        <end position="183"/>
    </location>
</feature>
<gene>
    <name evidence="2" type="ORF">HYH03_017734</name>
</gene>
<evidence type="ECO:0000256" key="1">
    <source>
        <dbReference type="SAM" id="MobiDB-lite"/>
    </source>
</evidence>
<feature type="region of interest" description="Disordered" evidence="1">
    <location>
        <begin position="281"/>
        <end position="315"/>
    </location>
</feature>
<dbReference type="AlphaFoldDB" id="A0A835XJF7"/>
<evidence type="ECO:0000313" key="2">
    <source>
        <dbReference type="EMBL" id="KAG2483381.1"/>
    </source>
</evidence>
<evidence type="ECO:0000313" key="3">
    <source>
        <dbReference type="Proteomes" id="UP000612055"/>
    </source>
</evidence>